<dbReference type="InterPro" id="IPR036249">
    <property type="entry name" value="Thioredoxin-like_sf"/>
</dbReference>
<dbReference type="AlphaFoldDB" id="A0A6C0F2T0"/>
<dbReference type="Gene3D" id="3.40.30.10">
    <property type="entry name" value="Glutaredoxin"/>
    <property type="match status" value="1"/>
</dbReference>
<dbReference type="SUPFAM" id="SSF52833">
    <property type="entry name" value="Thioredoxin-like"/>
    <property type="match status" value="1"/>
</dbReference>
<sequence length="174" mass="20465">MYMKKEIKHKQTRFRKNKKRNRNVTKRRRLRLNAIKLTNTPKMVTFGELNLDDETRKLDKNTIIVGIIYAKWCPHCKDLIPDENDKTTEPKWDKMIDLIKADAKGRDVAYLKIEDGEVGKLDKLNYKCKHLCKTPVASEGFPTLFKITGGNWQKYTGERTPAVMAKWFLDKNYD</sequence>
<name>A0A6C0F2T0_9ZZZZ</name>
<organism evidence="1">
    <name type="scientific">viral metagenome</name>
    <dbReference type="NCBI Taxonomy" id="1070528"/>
    <lineage>
        <taxon>unclassified sequences</taxon>
        <taxon>metagenomes</taxon>
        <taxon>organismal metagenomes</taxon>
    </lineage>
</organism>
<evidence type="ECO:0000313" key="1">
    <source>
        <dbReference type="EMBL" id="QHT34943.1"/>
    </source>
</evidence>
<protein>
    <recommendedName>
        <fullName evidence="2">Thioredoxin domain-containing protein</fullName>
    </recommendedName>
</protein>
<dbReference type="EMBL" id="MN739011">
    <property type="protein sequence ID" value="QHT34943.1"/>
    <property type="molecule type" value="Genomic_DNA"/>
</dbReference>
<proteinExistence type="predicted"/>
<accession>A0A6C0F2T0</accession>
<reference evidence="1" key="1">
    <citation type="journal article" date="2020" name="Nature">
        <title>Giant virus diversity and host interactions through global metagenomics.</title>
        <authorList>
            <person name="Schulz F."/>
            <person name="Roux S."/>
            <person name="Paez-Espino D."/>
            <person name="Jungbluth S."/>
            <person name="Walsh D.A."/>
            <person name="Denef V.J."/>
            <person name="McMahon K.D."/>
            <person name="Konstantinidis K.T."/>
            <person name="Eloe-Fadrosh E.A."/>
            <person name="Kyrpides N.C."/>
            <person name="Woyke T."/>
        </authorList>
    </citation>
    <scope>NUCLEOTIDE SEQUENCE</scope>
    <source>
        <strain evidence="1">GVMAG-M-3300009180-1</strain>
    </source>
</reference>
<evidence type="ECO:0008006" key="2">
    <source>
        <dbReference type="Google" id="ProtNLM"/>
    </source>
</evidence>
<dbReference type="CDD" id="cd02961">
    <property type="entry name" value="PDI_a_family"/>
    <property type="match status" value="1"/>
</dbReference>